<comment type="caution">
    <text evidence="1">The sequence shown here is derived from an EMBL/GenBank/DDBJ whole genome shotgun (WGS) entry which is preliminary data.</text>
</comment>
<dbReference type="AlphaFoldDB" id="A0AAE1TIR8"/>
<dbReference type="EMBL" id="JAWZYT010007292">
    <property type="protein sequence ID" value="KAK4286833.1"/>
    <property type="molecule type" value="Genomic_DNA"/>
</dbReference>
<reference evidence="1" key="1">
    <citation type="submission" date="2023-11" db="EMBL/GenBank/DDBJ databases">
        <title>Genome assemblies of two species of porcelain crab, Petrolisthes cinctipes and Petrolisthes manimaculis (Anomura: Porcellanidae).</title>
        <authorList>
            <person name="Angst P."/>
        </authorList>
    </citation>
    <scope>NUCLEOTIDE SEQUENCE</scope>
    <source>
        <strain evidence="1">PB745_02</strain>
        <tissue evidence="1">Gill</tissue>
    </source>
</reference>
<gene>
    <name evidence="1" type="ORF">Pmani_040077</name>
</gene>
<keyword evidence="2" id="KW-1185">Reference proteome</keyword>
<accession>A0AAE1TIR8</accession>
<feature type="non-terminal residue" evidence="1">
    <location>
        <position position="53"/>
    </location>
</feature>
<sequence length="53" mass="6064">MLNTNKTAWCDRETDFGLRLYDVWGRICQSRSREVFVWDETTSSGVSDMGEGG</sequence>
<dbReference type="Proteomes" id="UP001292094">
    <property type="component" value="Unassembled WGS sequence"/>
</dbReference>
<name>A0AAE1TIR8_9EUCA</name>
<organism evidence="1 2">
    <name type="scientific">Petrolisthes manimaculis</name>
    <dbReference type="NCBI Taxonomy" id="1843537"/>
    <lineage>
        <taxon>Eukaryota</taxon>
        <taxon>Metazoa</taxon>
        <taxon>Ecdysozoa</taxon>
        <taxon>Arthropoda</taxon>
        <taxon>Crustacea</taxon>
        <taxon>Multicrustacea</taxon>
        <taxon>Malacostraca</taxon>
        <taxon>Eumalacostraca</taxon>
        <taxon>Eucarida</taxon>
        <taxon>Decapoda</taxon>
        <taxon>Pleocyemata</taxon>
        <taxon>Anomura</taxon>
        <taxon>Galatheoidea</taxon>
        <taxon>Porcellanidae</taxon>
        <taxon>Petrolisthes</taxon>
    </lineage>
</organism>
<evidence type="ECO:0000313" key="1">
    <source>
        <dbReference type="EMBL" id="KAK4286833.1"/>
    </source>
</evidence>
<proteinExistence type="predicted"/>
<protein>
    <submittedName>
        <fullName evidence="1">Uncharacterized protein</fullName>
    </submittedName>
</protein>
<evidence type="ECO:0000313" key="2">
    <source>
        <dbReference type="Proteomes" id="UP001292094"/>
    </source>
</evidence>